<proteinExistence type="predicted"/>
<evidence type="ECO:0000313" key="1">
    <source>
        <dbReference type="EMBL" id="GBL91802.1"/>
    </source>
</evidence>
<reference evidence="1 2" key="1">
    <citation type="journal article" date="2019" name="Sci. Rep.">
        <title>Orb-weaving spider Araneus ventricosus genome elucidates the spidroin gene catalogue.</title>
        <authorList>
            <person name="Kono N."/>
            <person name="Nakamura H."/>
            <person name="Ohtoshi R."/>
            <person name="Moran D.A.P."/>
            <person name="Shinohara A."/>
            <person name="Yoshida Y."/>
            <person name="Fujiwara M."/>
            <person name="Mori M."/>
            <person name="Tomita M."/>
            <person name="Arakawa K."/>
        </authorList>
    </citation>
    <scope>NUCLEOTIDE SEQUENCE [LARGE SCALE GENOMIC DNA]</scope>
</reference>
<evidence type="ECO:0008006" key="3">
    <source>
        <dbReference type="Google" id="ProtNLM"/>
    </source>
</evidence>
<keyword evidence="2" id="KW-1185">Reference proteome</keyword>
<dbReference type="EMBL" id="BGPR01000082">
    <property type="protein sequence ID" value="GBL91802.1"/>
    <property type="molecule type" value="Genomic_DNA"/>
</dbReference>
<gene>
    <name evidence="1" type="ORF">AVEN_172732_1</name>
</gene>
<protein>
    <recommendedName>
        <fullName evidence="3">Reverse transcriptase domain-containing protein</fullName>
    </recommendedName>
</protein>
<dbReference type="AlphaFoldDB" id="A0A4Y2BHS1"/>
<dbReference type="OrthoDB" id="10531623at2759"/>
<comment type="caution">
    <text evidence="1">The sequence shown here is derived from an EMBL/GenBank/DDBJ whole genome shotgun (WGS) entry which is preliminary data.</text>
</comment>
<organism evidence="1 2">
    <name type="scientific">Araneus ventricosus</name>
    <name type="common">Orbweaver spider</name>
    <name type="synonym">Epeira ventricosa</name>
    <dbReference type="NCBI Taxonomy" id="182803"/>
    <lineage>
        <taxon>Eukaryota</taxon>
        <taxon>Metazoa</taxon>
        <taxon>Ecdysozoa</taxon>
        <taxon>Arthropoda</taxon>
        <taxon>Chelicerata</taxon>
        <taxon>Arachnida</taxon>
        <taxon>Araneae</taxon>
        <taxon>Araneomorphae</taxon>
        <taxon>Entelegynae</taxon>
        <taxon>Araneoidea</taxon>
        <taxon>Araneidae</taxon>
        <taxon>Araneus</taxon>
    </lineage>
</organism>
<sequence length="111" mass="12585">MKTKLTHLHQKITRIAGRNWGLNKDLRRRLYETVAQGIILHGAASWAYSLSARQSRLLNSMQIRFLLNVTGAYSTTPTPALQAIEGIIPLHMKAKQEATYVRTARLRKTSN</sequence>
<name>A0A4Y2BHS1_ARAVE</name>
<dbReference type="Proteomes" id="UP000499080">
    <property type="component" value="Unassembled WGS sequence"/>
</dbReference>
<evidence type="ECO:0000313" key="2">
    <source>
        <dbReference type="Proteomes" id="UP000499080"/>
    </source>
</evidence>
<accession>A0A4Y2BHS1</accession>